<evidence type="ECO:0000313" key="2">
    <source>
        <dbReference type="EMBL" id="VYU37159.1"/>
    </source>
</evidence>
<feature type="transmembrane region" description="Helical" evidence="1">
    <location>
        <begin position="176"/>
        <end position="198"/>
    </location>
</feature>
<evidence type="ECO:0008006" key="3">
    <source>
        <dbReference type="Google" id="ProtNLM"/>
    </source>
</evidence>
<feature type="transmembrane region" description="Helical" evidence="1">
    <location>
        <begin position="226"/>
        <end position="251"/>
    </location>
</feature>
<accession>A0A6N3EC70</accession>
<protein>
    <recommendedName>
        <fullName evidence="3">DUF1430 domain-containing protein</fullName>
    </recommendedName>
</protein>
<feature type="transmembrane region" description="Helical" evidence="1">
    <location>
        <begin position="12"/>
        <end position="31"/>
    </location>
</feature>
<organism evidence="2">
    <name type="scientific">Streptococcus parasanguinis</name>
    <dbReference type="NCBI Taxonomy" id="1318"/>
    <lineage>
        <taxon>Bacteria</taxon>
        <taxon>Bacillati</taxon>
        <taxon>Bacillota</taxon>
        <taxon>Bacilli</taxon>
        <taxon>Lactobacillales</taxon>
        <taxon>Streptococcaceae</taxon>
        <taxon>Streptococcus</taxon>
    </lineage>
</organism>
<keyword evidence="1" id="KW-1133">Transmembrane helix</keyword>
<dbReference type="EMBL" id="CACRUC010000020">
    <property type="protein sequence ID" value="VYU37159.1"/>
    <property type="molecule type" value="Genomic_DNA"/>
</dbReference>
<sequence>MKNIYFLILKKRWFLFTILFLLVFLTNSVLWNESTQLIRRYPAIERLKIEADKGSYESLYIPEADETGALISISMEERNELYHTLLTALRDGRAIYRNKIAYIEKGEKLQLLTAIKLKDIFSKEELSEHFLNDILFKKSRDNKELFKKIIAINQAFSIRTMKESYQVEKDYYMNNFYFAVAFSCLLLTFAFFILYWLLSASIKICQGELRLLRVIGAGEKWLRGRFLILFSIPIVMGFIGMVLFIFAIGLNFIWADWIYLLVFNLFFIISAHVNISRHTKGVFNA</sequence>
<keyword evidence="1" id="KW-0812">Transmembrane</keyword>
<proteinExistence type="predicted"/>
<dbReference type="RefSeq" id="WP_156672510.1">
    <property type="nucleotide sequence ID" value="NZ_CACRUC010000020.1"/>
</dbReference>
<feature type="transmembrane region" description="Helical" evidence="1">
    <location>
        <begin position="257"/>
        <end position="275"/>
    </location>
</feature>
<gene>
    <name evidence="2" type="ORF">SPLFYP13_01678</name>
</gene>
<keyword evidence="1" id="KW-0472">Membrane</keyword>
<dbReference type="AlphaFoldDB" id="A0A6N3EC70"/>
<name>A0A6N3EC70_STRPA</name>
<reference evidence="2" key="1">
    <citation type="submission" date="2019-11" db="EMBL/GenBank/DDBJ databases">
        <authorList>
            <person name="Feng L."/>
        </authorList>
    </citation>
    <scope>NUCLEOTIDE SEQUENCE</scope>
    <source>
        <strain evidence="2">SparasanguinisLFYP13</strain>
    </source>
</reference>
<evidence type="ECO:0000256" key="1">
    <source>
        <dbReference type="SAM" id="Phobius"/>
    </source>
</evidence>